<dbReference type="SUPFAM" id="SSF51735">
    <property type="entry name" value="NAD(P)-binding Rossmann-fold domains"/>
    <property type="match status" value="1"/>
</dbReference>
<keyword evidence="5 8" id="KW-1133">Transmembrane helix</keyword>
<dbReference type="PANTHER" id="PTHR43129">
    <property type="entry name" value="FOSMIDOMYCIN RESISTANCE PROTEIN"/>
    <property type="match status" value="1"/>
</dbReference>
<dbReference type="PATRIC" id="fig|442562.3.peg.4290"/>
<sequence>MTAATGGLRASAQATVWAVLGGVALCHCINDIMQSLVSAIYPLLEEEFRLSYAQIGFLTFAFTVTASLLQPFVGVVTDKRPLPLALPLGMASTLVGIVVLAKAPSYPVLILGAMLIGVGSSIFHPEASRIARAASGGRYGTAQSVFQVGGNVGHAVGPLLAAFIVAPFGRPSLMFFTIGAALGIAILWRVAEWHRTRPKPAARAARAAEGTALPKGRVLGALVVLGILVFTKNAYTSSLSSFYTFYVIERFGLTAQQSQLMLFVFLGAMALGVMVGGPIGDRIGPLAVIWVSILGVLPFTLMLPYANLWGSVALTLVIGIVIASAFPAILVFAQELVPGRVGLINGIFFGLAFGMGGLAAAALGALADAHGIEFVYRICAWLPALGVLTIFLPRGVVRAHRAVGPTMKLLVTGGAGFIGSAVVRLAVSRGHEVVNLDALTYAANLANVASVGSSPLYAFEHADLRDRGALDRILAAHRPDAVLHLAAESHVDRSIDGPGAFVETNVLGTFNLLEAARAHWLREGRPEGFRFHHVSTDEVFGSLGVAGQFTEETPYDPRSPYSATKAASDHLVRAWHETYGLPVLLTNCSNNYGPFHFPEKLVPVVILNALHGRPIPVYGKGENVRDWLYVEDHADALLTVLERGEVGRSYNIGGENEARNIDLVRVICRLLDEMRPEGGPHERLIAFVQDRPGHDARYAIDPSRIREELGWRPSVTLEEGLRRTVDWYLRNEDWWRPLLSREGVGQRLGTAVEPVAG</sequence>
<evidence type="ECO:0000256" key="5">
    <source>
        <dbReference type="ARBA" id="ARBA00022989"/>
    </source>
</evidence>
<dbReference type="CDD" id="cd17478">
    <property type="entry name" value="MFS_FsR"/>
    <property type="match status" value="1"/>
</dbReference>
<dbReference type="Pfam" id="PF07690">
    <property type="entry name" value="MFS_1"/>
    <property type="match status" value="1"/>
</dbReference>
<reference evidence="10 11" key="1">
    <citation type="submission" date="2013-02" db="EMBL/GenBank/DDBJ databases">
        <authorList>
            <person name="Fiebig A."/>
            <person name="Goeker M."/>
            <person name="Klenk H.-P.P."/>
        </authorList>
    </citation>
    <scope>NUCLEOTIDE SEQUENCE [LARGE SCALE GENOMIC DNA]</scope>
    <source>
        <strain evidence="10 11">DSM 19309</strain>
    </source>
</reference>
<dbReference type="PROSITE" id="PS50850">
    <property type="entry name" value="MFS"/>
    <property type="match status" value="1"/>
</dbReference>
<evidence type="ECO:0000256" key="2">
    <source>
        <dbReference type="ARBA" id="ARBA00008178"/>
    </source>
</evidence>
<name>A0A017HIG4_9RHOB</name>
<feature type="transmembrane region" description="Helical" evidence="8">
    <location>
        <begin position="212"/>
        <end position="231"/>
    </location>
</feature>
<feature type="transmembrane region" description="Helical" evidence="8">
    <location>
        <begin position="409"/>
        <end position="427"/>
    </location>
</feature>
<feature type="transmembrane region" description="Helical" evidence="8">
    <location>
        <begin position="81"/>
        <end position="100"/>
    </location>
</feature>
<feature type="transmembrane region" description="Helical" evidence="8">
    <location>
        <begin position="260"/>
        <end position="279"/>
    </location>
</feature>
<dbReference type="InterPro" id="IPR022324">
    <property type="entry name" value="Bacilysin_exporter_BacE_put"/>
</dbReference>
<dbReference type="InterPro" id="IPR020846">
    <property type="entry name" value="MFS_dom"/>
</dbReference>
<dbReference type="HOGENOM" id="CLU_367960_0_0_5"/>
<dbReference type="InterPro" id="IPR005888">
    <property type="entry name" value="dTDP_Gluc_deHydtase"/>
</dbReference>
<dbReference type="Gene3D" id="1.20.1250.20">
    <property type="entry name" value="MFS general substrate transporter like domains"/>
    <property type="match status" value="2"/>
</dbReference>
<dbReference type="InterPro" id="IPR016040">
    <property type="entry name" value="NAD(P)-bd_dom"/>
</dbReference>
<evidence type="ECO:0000256" key="7">
    <source>
        <dbReference type="RuleBase" id="RU004473"/>
    </source>
</evidence>
<evidence type="ECO:0000256" key="8">
    <source>
        <dbReference type="SAM" id="Phobius"/>
    </source>
</evidence>
<dbReference type="CDD" id="cd05246">
    <property type="entry name" value="dTDP_GD_SDR_e"/>
    <property type="match status" value="1"/>
</dbReference>
<evidence type="ECO:0000256" key="4">
    <source>
        <dbReference type="ARBA" id="ARBA00022692"/>
    </source>
</evidence>
<dbReference type="PRINTS" id="PR01988">
    <property type="entry name" value="EXPORTERBACE"/>
</dbReference>
<dbReference type="Gene3D" id="3.40.50.720">
    <property type="entry name" value="NAD(P)-binding Rossmann-like Domain"/>
    <property type="match status" value="1"/>
</dbReference>
<dbReference type="EMBL" id="AOSK01000122">
    <property type="protein sequence ID" value="EYD74105.1"/>
    <property type="molecule type" value="Genomic_DNA"/>
</dbReference>
<evidence type="ECO:0000313" key="10">
    <source>
        <dbReference type="EMBL" id="EYD74105.1"/>
    </source>
</evidence>
<feature type="transmembrane region" description="Helical" evidence="8">
    <location>
        <begin position="172"/>
        <end position="191"/>
    </location>
</feature>
<dbReference type="InterPro" id="IPR036291">
    <property type="entry name" value="NAD(P)-bd_dom_sf"/>
</dbReference>
<dbReference type="NCBIfam" id="TIGR01181">
    <property type="entry name" value="dTDP_gluc_dehyt"/>
    <property type="match status" value="1"/>
</dbReference>
<dbReference type="Gene3D" id="3.90.25.10">
    <property type="entry name" value="UDP-galactose 4-epimerase, domain 1"/>
    <property type="match status" value="1"/>
</dbReference>
<feature type="transmembrane region" description="Helical" evidence="8">
    <location>
        <begin position="145"/>
        <end position="166"/>
    </location>
</feature>
<feature type="transmembrane region" description="Helical" evidence="8">
    <location>
        <begin position="106"/>
        <end position="124"/>
    </location>
</feature>
<evidence type="ECO:0000256" key="1">
    <source>
        <dbReference type="ARBA" id="ARBA00001539"/>
    </source>
</evidence>
<dbReference type="GO" id="GO:0008460">
    <property type="term" value="F:dTDP-glucose 4,6-dehydratase activity"/>
    <property type="evidence" value="ECO:0007669"/>
    <property type="project" value="UniProtKB-EC"/>
</dbReference>
<comment type="catalytic activity">
    <reaction evidence="1 7">
        <text>dTDP-alpha-D-glucose = dTDP-4-dehydro-6-deoxy-alpha-D-glucose + H2O</text>
        <dbReference type="Rhea" id="RHEA:17221"/>
        <dbReference type="ChEBI" id="CHEBI:15377"/>
        <dbReference type="ChEBI" id="CHEBI:57477"/>
        <dbReference type="ChEBI" id="CHEBI:57649"/>
        <dbReference type="EC" id="4.2.1.46"/>
    </reaction>
</comment>
<dbReference type="AlphaFoldDB" id="A0A017HIG4"/>
<gene>
    <name evidence="10" type="ORF">Rumeso_04358</name>
</gene>
<dbReference type="GO" id="GO:0022857">
    <property type="term" value="F:transmembrane transporter activity"/>
    <property type="evidence" value="ECO:0007669"/>
    <property type="project" value="InterPro"/>
</dbReference>
<comment type="cofactor">
    <cofactor evidence="7">
        <name>NAD(+)</name>
        <dbReference type="ChEBI" id="CHEBI:57540"/>
    </cofactor>
</comment>
<protein>
    <recommendedName>
        <fullName evidence="3 7">dTDP-glucose 4,6-dehydratase</fullName>
        <ecNumber evidence="3 7">4.2.1.46</ecNumber>
    </recommendedName>
</protein>
<feature type="transmembrane region" description="Helical" evidence="8">
    <location>
        <begin position="286"/>
        <end position="306"/>
    </location>
</feature>
<feature type="transmembrane region" description="Helical" evidence="8">
    <location>
        <begin position="312"/>
        <end position="331"/>
    </location>
</feature>
<dbReference type="InterPro" id="IPR036259">
    <property type="entry name" value="MFS_trans_sf"/>
</dbReference>
<dbReference type="STRING" id="442562.Rumeso_04358"/>
<keyword evidence="7 10" id="KW-0456">Lyase</keyword>
<dbReference type="PANTHER" id="PTHR43129:SF1">
    <property type="entry name" value="FOSMIDOMYCIN RESISTANCE PROTEIN"/>
    <property type="match status" value="1"/>
</dbReference>
<evidence type="ECO:0000256" key="6">
    <source>
        <dbReference type="ARBA" id="ARBA00023136"/>
    </source>
</evidence>
<evidence type="ECO:0000256" key="3">
    <source>
        <dbReference type="ARBA" id="ARBA00011990"/>
    </source>
</evidence>
<feature type="transmembrane region" description="Helical" evidence="8">
    <location>
        <begin position="343"/>
        <end position="362"/>
    </location>
</feature>
<dbReference type="InterPro" id="IPR011701">
    <property type="entry name" value="MFS"/>
</dbReference>
<comment type="similarity">
    <text evidence="2 7">Belongs to the NAD(P)-dependent epimerase/dehydratase family. dTDP-glucose dehydratase subfamily.</text>
</comment>
<dbReference type="GO" id="GO:0009225">
    <property type="term" value="P:nucleotide-sugar metabolic process"/>
    <property type="evidence" value="ECO:0007669"/>
    <property type="project" value="InterPro"/>
</dbReference>
<evidence type="ECO:0000259" key="9">
    <source>
        <dbReference type="PROSITE" id="PS50850"/>
    </source>
</evidence>
<dbReference type="EC" id="4.2.1.46" evidence="3 7"/>
<dbReference type="SUPFAM" id="SSF103473">
    <property type="entry name" value="MFS general substrate transporter"/>
    <property type="match status" value="1"/>
</dbReference>
<keyword evidence="4 8" id="KW-0812">Transmembrane</keyword>
<comment type="caution">
    <text evidence="10">The sequence shown here is derived from an EMBL/GenBank/DDBJ whole genome shotgun (WGS) entry which is preliminary data.</text>
</comment>
<feature type="transmembrane region" description="Helical" evidence="8">
    <location>
        <begin position="50"/>
        <end position="69"/>
    </location>
</feature>
<dbReference type="Proteomes" id="UP000019666">
    <property type="component" value="Unassembled WGS sequence"/>
</dbReference>
<feature type="domain" description="Major facilitator superfamily (MFS) profile" evidence="9">
    <location>
        <begin position="19"/>
        <end position="398"/>
    </location>
</feature>
<feature type="transmembrane region" description="Helical" evidence="8">
    <location>
        <begin position="374"/>
        <end position="397"/>
    </location>
</feature>
<keyword evidence="6 8" id="KW-0472">Membrane</keyword>
<dbReference type="GO" id="GO:0005886">
    <property type="term" value="C:plasma membrane"/>
    <property type="evidence" value="ECO:0007669"/>
    <property type="project" value="TreeGrafter"/>
</dbReference>
<accession>A0A017HIG4</accession>
<proteinExistence type="inferred from homology"/>
<evidence type="ECO:0000313" key="11">
    <source>
        <dbReference type="Proteomes" id="UP000019666"/>
    </source>
</evidence>
<organism evidence="10 11">
    <name type="scientific">Rubellimicrobium mesophilum DSM 19309</name>
    <dbReference type="NCBI Taxonomy" id="442562"/>
    <lineage>
        <taxon>Bacteria</taxon>
        <taxon>Pseudomonadati</taxon>
        <taxon>Pseudomonadota</taxon>
        <taxon>Alphaproteobacteria</taxon>
        <taxon>Rhodobacterales</taxon>
        <taxon>Roseobacteraceae</taxon>
        <taxon>Rubellimicrobium</taxon>
    </lineage>
</organism>
<dbReference type="Pfam" id="PF16363">
    <property type="entry name" value="GDP_Man_Dehyd"/>
    <property type="match status" value="1"/>
</dbReference>
<keyword evidence="11" id="KW-1185">Reference proteome</keyword>